<dbReference type="RefSeq" id="WP_275471949.1">
    <property type="nucleotide sequence ID" value="NZ_JAPDSH010000006.1"/>
</dbReference>
<sequence>MSRLKAVLFDFDGTLADTNKLITDSFLHVLTPLFPGKYNEENLKAFNGPPLEAVFKQLFPEDFKEKVAEYRRYNLEHHDELICLFPNVKEALSELKEAGFKLAIVSTKSNLTLNKGIKTLGLEGYFDVTIGNGDYEKFKPDPEPLFLAMLKLGVEPNQCMMVGDNWHDIEAGHNAGVKPIFVKWSRKEKSVIEPYKPYKMVSSMLELSQWLINYNEEECQ</sequence>
<dbReference type="SFLD" id="SFLDS00003">
    <property type="entry name" value="Haloacid_Dehalogenase"/>
    <property type="match status" value="1"/>
</dbReference>
<dbReference type="PRINTS" id="PR00413">
    <property type="entry name" value="HADHALOGNASE"/>
</dbReference>
<protein>
    <submittedName>
        <fullName evidence="1">Pyrophosphatase PpaX</fullName>
        <ecNumber evidence="1">3.6.1.1</ecNumber>
    </submittedName>
</protein>
<dbReference type="NCBIfam" id="TIGR01549">
    <property type="entry name" value="HAD-SF-IA-v1"/>
    <property type="match status" value="1"/>
</dbReference>
<dbReference type="Proteomes" id="UP001147148">
    <property type="component" value="Unassembled WGS sequence"/>
</dbReference>
<evidence type="ECO:0000313" key="2">
    <source>
        <dbReference type="Proteomes" id="UP001147148"/>
    </source>
</evidence>
<dbReference type="NCBIfam" id="TIGR01509">
    <property type="entry name" value="HAD-SF-IA-v3"/>
    <property type="match status" value="1"/>
</dbReference>
<dbReference type="Gene3D" id="3.40.50.1000">
    <property type="entry name" value="HAD superfamily/HAD-like"/>
    <property type="match status" value="1"/>
</dbReference>
<dbReference type="SFLD" id="SFLDG01135">
    <property type="entry name" value="C1.5.6:_HAD__Beta-PGM__Phospha"/>
    <property type="match status" value="1"/>
</dbReference>
<organism evidence="1 2">
    <name type="scientific">Vagococcus proximus</name>
    <dbReference type="NCBI Taxonomy" id="2991417"/>
    <lineage>
        <taxon>Bacteria</taxon>
        <taxon>Bacillati</taxon>
        <taxon>Bacillota</taxon>
        <taxon>Bacilli</taxon>
        <taxon>Lactobacillales</taxon>
        <taxon>Enterococcaceae</taxon>
        <taxon>Vagococcus</taxon>
    </lineage>
</organism>
<dbReference type="PANTHER" id="PTHR43434">
    <property type="entry name" value="PHOSPHOGLYCOLATE PHOSPHATASE"/>
    <property type="match status" value="1"/>
</dbReference>
<reference evidence="1" key="1">
    <citation type="submission" date="2022-10" db="EMBL/GenBank/DDBJ databases">
        <title>Vagococcus sp. isolated from poultry meat.</title>
        <authorList>
            <person name="Johansson P."/>
            <person name="Bjorkroth J."/>
        </authorList>
    </citation>
    <scope>NUCLEOTIDE SEQUENCE</scope>
    <source>
        <strain evidence="1">PNs007</strain>
    </source>
</reference>
<dbReference type="EC" id="3.6.1.1" evidence="1"/>
<evidence type="ECO:0000313" key="1">
    <source>
        <dbReference type="EMBL" id="MDF0480383.1"/>
    </source>
</evidence>
<dbReference type="GO" id="GO:0004427">
    <property type="term" value="F:inorganic diphosphate phosphatase activity"/>
    <property type="evidence" value="ECO:0007669"/>
    <property type="project" value="UniProtKB-EC"/>
</dbReference>
<dbReference type="InterPro" id="IPR041492">
    <property type="entry name" value="HAD_2"/>
</dbReference>
<accession>A0ABT5X2Z9</accession>
<dbReference type="SUPFAM" id="SSF56784">
    <property type="entry name" value="HAD-like"/>
    <property type="match status" value="1"/>
</dbReference>
<dbReference type="EMBL" id="JAPDSH010000006">
    <property type="protein sequence ID" value="MDF0480383.1"/>
    <property type="molecule type" value="Genomic_DNA"/>
</dbReference>
<gene>
    <name evidence="1" type="primary">ppaX</name>
    <name evidence="1" type="ORF">OL233_08825</name>
</gene>
<dbReference type="InterPro" id="IPR036412">
    <property type="entry name" value="HAD-like_sf"/>
</dbReference>
<dbReference type="Pfam" id="PF13419">
    <property type="entry name" value="HAD_2"/>
    <property type="match status" value="1"/>
</dbReference>
<dbReference type="InterPro" id="IPR006439">
    <property type="entry name" value="HAD-SF_hydro_IA"/>
</dbReference>
<dbReference type="NCBIfam" id="NF009804">
    <property type="entry name" value="PRK13288.1"/>
    <property type="match status" value="1"/>
</dbReference>
<keyword evidence="1" id="KW-0378">Hydrolase</keyword>
<dbReference type="InterPro" id="IPR023214">
    <property type="entry name" value="HAD_sf"/>
</dbReference>
<dbReference type="SFLD" id="SFLDG01129">
    <property type="entry name" value="C1.5:_HAD__Beta-PGM__Phosphata"/>
    <property type="match status" value="1"/>
</dbReference>
<dbReference type="InterPro" id="IPR050155">
    <property type="entry name" value="HAD-like_hydrolase_sf"/>
</dbReference>
<proteinExistence type="predicted"/>
<comment type="caution">
    <text evidence="1">The sequence shown here is derived from an EMBL/GenBank/DDBJ whole genome shotgun (WGS) entry which is preliminary data.</text>
</comment>
<keyword evidence="2" id="KW-1185">Reference proteome</keyword>
<dbReference type="PANTHER" id="PTHR43434:SF26">
    <property type="entry name" value="PYROPHOSPHATASE PPAX"/>
    <property type="match status" value="1"/>
</dbReference>
<dbReference type="InterPro" id="IPR023198">
    <property type="entry name" value="PGP-like_dom2"/>
</dbReference>
<name>A0ABT5X2Z9_9ENTE</name>
<dbReference type="Gene3D" id="1.10.150.240">
    <property type="entry name" value="Putative phosphatase, domain 2"/>
    <property type="match status" value="1"/>
</dbReference>